<dbReference type="OrthoDB" id="21001at2759"/>
<gene>
    <name evidence="1" type="ORF">DLAC_10945</name>
</gene>
<sequence length="348" mass="41435">MQPFKQNGVKNNNNINEVECKNEYNDYNYERDRLKIFLKFSIKPVDINTCKEEVLVLNKKEHYMSGLMKKELVENYLEYIEVETDRFLISQDKFNFSNQPSNYLDHPPTSLAEIDRNLIIVRKYLDILDFRNNSKQQLQLQQNQELYEIQQHNTVIYKQLIETVKQRVHKLINRFIVEALYILYFELSKLSDIYQIDVFLRKPTELINISDKPYIYYSTDLKMDQFLKRSNRILTILQKQLSLTSSSLNNIGSGNTSKDPFQNIQDKLISNVELQSIQDLINDIEYLNKLMYYDTVFFTMDHSKIDKDEPVIGVIGLIVNRLHRLENELKTIKQHWTPSAINRLHSFK</sequence>
<dbReference type="AlphaFoldDB" id="A0A151Z2R7"/>
<evidence type="ECO:0000313" key="1">
    <source>
        <dbReference type="EMBL" id="KYQ88253.1"/>
    </source>
</evidence>
<evidence type="ECO:0000313" key="2">
    <source>
        <dbReference type="Proteomes" id="UP000076078"/>
    </source>
</evidence>
<dbReference type="FunCoup" id="A0A151Z2R7">
    <property type="interactions" value="73"/>
</dbReference>
<comment type="caution">
    <text evidence="1">The sequence shown here is derived from an EMBL/GenBank/DDBJ whole genome shotgun (WGS) entry which is preliminary data.</text>
</comment>
<keyword evidence="2" id="KW-1185">Reference proteome</keyword>
<reference evidence="1 2" key="1">
    <citation type="submission" date="2015-12" db="EMBL/GenBank/DDBJ databases">
        <title>Dictyostelia acquired genes for synthesis and detection of signals that induce cell-type specialization by lateral gene transfer from prokaryotes.</title>
        <authorList>
            <person name="Gloeckner G."/>
            <person name="Schaap P."/>
        </authorList>
    </citation>
    <scope>NUCLEOTIDE SEQUENCE [LARGE SCALE GENOMIC DNA]</scope>
    <source>
        <strain evidence="1 2">TK</strain>
    </source>
</reference>
<dbReference type="Proteomes" id="UP000076078">
    <property type="component" value="Unassembled WGS sequence"/>
</dbReference>
<accession>A0A151Z2R7</accession>
<proteinExistence type="predicted"/>
<dbReference type="OMA" id="QYSIDIF"/>
<name>A0A151Z2R7_TIELA</name>
<dbReference type="EMBL" id="LODT01000051">
    <property type="protein sequence ID" value="KYQ88253.1"/>
    <property type="molecule type" value="Genomic_DNA"/>
</dbReference>
<organism evidence="1 2">
    <name type="scientific">Tieghemostelium lacteum</name>
    <name type="common">Slime mold</name>
    <name type="synonym">Dictyostelium lacteum</name>
    <dbReference type="NCBI Taxonomy" id="361077"/>
    <lineage>
        <taxon>Eukaryota</taxon>
        <taxon>Amoebozoa</taxon>
        <taxon>Evosea</taxon>
        <taxon>Eumycetozoa</taxon>
        <taxon>Dictyostelia</taxon>
        <taxon>Dictyosteliales</taxon>
        <taxon>Raperosteliaceae</taxon>
        <taxon>Tieghemostelium</taxon>
    </lineage>
</organism>
<dbReference type="InParanoid" id="A0A151Z2R7"/>
<protein>
    <submittedName>
        <fullName evidence="1">Uncharacterized protein</fullName>
    </submittedName>
</protein>